<keyword evidence="3" id="KW-1185">Reference proteome</keyword>
<evidence type="ECO:0000313" key="3">
    <source>
        <dbReference type="Proteomes" id="UP001054945"/>
    </source>
</evidence>
<gene>
    <name evidence="2" type="ORF">CEXT_723601</name>
</gene>
<dbReference type="Proteomes" id="UP001054945">
    <property type="component" value="Unassembled WGS sequence"/>
</dbReference>
<dbReference type="AlphaFoldDB" id="A0AAV4M3X8"/>
<dbReference type="EMBL" id="BPLR01001851">
    <property type="protein sequence ID" value="GIX67063.1"/>
    <property type="molecule type" value="Genomic_DNA"/>
</dbReference>
<reference evidence="2 3" key="1">
    <citation type="submission" date="2021-06" db="EMBL/GenBank/DDBJ databases">
        <title>Caerostris extrusa draft genome.</title>
        <authorList>
            <person name="Kono N."/>
            <person name="Arakawa K."/>
        </authorList>
    </citation>
    <scope>NUCLEOTIDE SEQUENCE [LARGE SCALE GENOMIC DNA]</scope>
</reference>
<feature type="compositionally biased region" description="Polar residues" evidence="1">
    <location>
        <begin position="23"/>
        <end position="35"/>
    </location>
</feature>
<comment type="caution">
    <text evidence="2">The sequence shown here is derived from an EMBL/GenBank/DDBJ whole genome shotgun (WGS) entry which is preliminary data.</text>
</comment>
<feature type="region of interest" description="Disordered" evidence="1">
    <location>
        <begin position="17"/>
        <end position="51"/>
    </location>
</feature>
<name>A0AAV4M3X8_CAEEX</name>
<evidence type="ECO:0000313" key="2">
    <source>
        <dbReference type="EMBL" id="GIX67063.1"/>
    </source>
</evidence>
<accession>A0AAV4M3X8</accession>
<evidence type="ECO:0000256" key="1">
    <source>
        <dbReference type="SAM" id="MobiDB-lite"/>
    </source>
</evidence>
<proteinExistence type="predicted"/>
<sequence>MIFPQHKTNAISAVLKSKRIQKSTRASHNDQSQWDQKLRGKTNLGTMPLSDGRKHTPVTYLIKARLKEKERFRISLAWGPC</sequence>
<organism evidence="2 3">
    <name type="scientific">Caerostris extrusa</name>
    <name type="common">Bark spider</name>
    <name type="synonym">Caerostris bankana</name>
    <dbReference type="NCBI Taxonomy" id="172846"/>
    <lineage>
        <taxon>Eukaryota</taxon>
        <taxon>Metazoa</taxon>
        <taxon>Ecdysozoa</taxon>
        <taxon>Arthropoda</taxon>
        <taxon>Chelicerata</taxon>
        <taxon>Arachnida</taxon>
        <taxon>Araneae</taxon>
        <taxon>Araneomorphae</taxon>
        <taxon>Entelegynae</taxon>
        <taxon>Araneoidea</taxon>
        <taxon>Araneidae</taxon>
        <taxon>Caerostris</taxon>
    </lineage>
</organism>
<protein>
    <submittedName>
        <fullName evidence="2">Uncharacterized protein</fullName>
    </submittedName>
</protein>